<reference evidence="2 3" key="1">
    <citation type="submission" date="2019-11" db="EMBL/GenBank/DDBJ databases">
        <authorList>
            <person name="Yang C."/>
            <person name="Li F."/>
        </authorList>
    </citation>
    <scope>NUCLEOTIDE SEQUENCE [LARGE SCALE GENOMIC DNA]</scope>
    <source>
        <strain evidence="2">KB4526</strain>
        <tissue evidence="2">Muscle</tissue>
    </source>
</reference>
<dbReference type="InterPro" id="IPR011599">
    <property type="entry name" value="PFD_alpha_archaea"/>
</dbReference>
<accession>A0A6G1AGU7</accession>
<protein>
    <submittedName>
        <fullName evidence="2">PFD5 protein</fullName>
    </submittedName>
</protein>
<keyword evidence="3" id="KW-1185">Reference proteome</keyword>
<dbReference type="NCBIfam" id="TIGR00293">
    <property type="entry name" value="prefoldin subunit alpha"/>
    <property type="match status" value="1"/>
</dbReference>
<proteinExistence type="inferred from homology"/>
<dbReference type="SUPFAM" id="SSF46579">
    <property type="entry name" value="Prefoldin"/>
    <property type="match status" value="1"/>
</dbReference>
<dbReference type="PANTHER" id="PTHR12674">
    <property type="entry name" value="PREFOLDIN SUBUNIT 5"/>
    <property type="match status" value="1"/>
</dbReference>
<dbReference type="GO" id="GO:0005737">
    <property type="term" value="C:cytoplasm"/>
    <property type="evidence" value="ECO:0007669"/>
    <property type="project" value="TreeGrafter"/>
</dbReference>
<evidence type="ECO:0000313" key="2">
    <source>
        <dbReference type="EMBL" id="KAF0874891.1"/>
    </source>
</evidence>
<name>A0A6G1AGU7_CROCR</name>
<dbReference type="GO" id="GO:0016272">
    <property type="term" value="C:prefoldin complex"/>
    <property type="evidence" value="ECO:0007669"/>
    <property type="project" value="InterPro"/>
</dbReference>
<dbReference type="InterPro" id="IPR004127">
    <property type="entry name" value="Prefoldin_subunit_alpha"/>
</dbReference>
<dbReference type="GO" id="GO:1990115">
    <property type="term" value="P:RNA polymerase III assembly"/>
    <property type="evidence" value="ECO:0007669"/>
    <property type="project" value="TreeGrafter"/>
</dbReference>
<feature type="non-terminal residue" evidence="2">
    <location>
        <position position="1"/>
    </location>
</feature>
<organism evidence="2 3">
    <name type="scientific">Crocuta crocuta</name>
    <name type="common">Spotted hyena</name>
    <dbReference type="NCBI Taxonomy" id="9678"/>
    <lineage>
        <taxon>Eukaryota</taxon>
        <taxon>Metazoa</taxon>
        <taxon>Chordata</taxon>
        <taxon>Craniata</taxon>
        <taxon>Vertebrata</taxon>
        <taxon>Euteleostomi</taxon>
        <taxon>Mammalia</taxon>
        <taxon>Eutheria</taxon>
        <taxon>Laurasiatheria</taxon>
        <taxon>Carnivora</taxon>
        <taxon>Feliformia</taxon>
        <taxon>Hyaenidae</taxon>
        <taxon>Crocuta</taxon>
    </lineage>
</organism>
<evidence type="ECO:0000313" key="3">
    <source>
        <dbReference type="Proteomes" id="UP000475037"/>
    </source>
</evidence>
<sequence length="148" mass="16917">MAESVNLTELNLPQLEILKSQLEFLSTSIAQFKVVQTKYVEAKDCLAMLNNKGKELLVPLMRSSYVPGKLRDVEHVLVDMGTACYVETTAEDAKGFFKRKIGFLTKQMEKSQPPWEERHVMKQAVMEMRRQKSQQLTVLGANSSYCLR</sequence>
<dbReference type="Proteomes" id="UP000475037">
    <property type="component" value="Unassembled WGS sequence"/>
</dbReference>
<gene>
    <name evidence="2" type="primary">Pfdn5_1</name>
    <name evidence="2" type="ORF">FOF47_R22487</name>
</gene>
<dbReference type="Pfam" id="PF02996">
    <property type="entry name" value="Prefoldin"/>
    <property type="match status" value="1"/>
</dbReference>
<evidence type="ECO:0000256" key="1">
    <source>
        <dbReference type="ARBA" id="ARBA00010048"/>
    </source>
</evidence>
<dbReference type="AlphaFoldDB" id="A0A6G1AGU7"/>
<dbReference type="GO" id="GO:1990113">
    <property type="term" value="P:RNA polymerase I assembly"/>
    <property type="evidence" value="ECO:0007669"/>
    <property type="project" value="TreeGrafter"/>
</dbReference>
<feature type="non-terminal residue" evidence="2">
    <location>
        <position position="148"/>
    </location>
</feature>
<dbReference type="GO" id="GO:1990114">
    <property type="term" value="P:RNA polymerase II core complex assembly"/>
    <property type="evidence" value="ECO:0007669"/>
    <property type="project" value="TreeGrafter"/>
</dbReference>
<dbReference type="CDD" id="cd23157">
    <property type="entry name" value="Prefoldin_5"/>
    <property type="match status" value="1"/>
</dbReference>
<dbReference type="Gene3D" id="1.10.287.370">
    <property type="match status" value="1"/>
</dbReference>
<comment type="caution">
    <text evidence="2">The sequence shown here is derived from an EMBL/GenBank/DDBJ whole genome shotgun (WGS) entry which is preliminary data.</text>
</comment>
<dbReference type="InterPro" id="IPR009053">
    <property type="entry name" value="Prefoldin"/>
</dbReference>
<dbReference type="PANTHER" id="PTHR12674:SF2">
    <property type="entry name" value="PREFOLDIN SUBUNIT 5"/>
    <property type="match status" value="1"/>
</dbReference>
<dbReference type="EMBL" id="VOAJ01005302">
    <property type="protein sequence ID" value="KAF0874891.1"/>
    <property type="molecule type" value="Genomic_DNA"/>
</dbReference>
<dbReference type="GO" id="GO:0051082">
    <property type="term" value="F:unfolded protein binding"/>
    <property type="evidence" value="ECO:0007669"/>
    <property type="project" value="InterPro"/>
</dbReference>
<comment type="similarity">
    <text evidence="1">Belongs to the prefoldin subunit alpha family.</text>
</comment>
<dbReference type="GO" id="GO:0006457">
    <property type="term" value="P:protein folding"/>
    <property type="evidence" value="ECO:0007669"/>
    <property type="project" value="InterPro"/>
</dbReference>